<comment type="caution">
    <text evidence="3">The sequence shown here is derived from an EMBL/GenBank/DDBJ whole genome shotgun (WGS) entry which is preliminary data.</text>
</comment>
<dbReference type="GO" id="GO:0015074">
    <property type="term" value="P:DNA integration"/>
    <property type="evidence" value="ECO:0007669"/>
    <property type="project" value="InterPro"/>
</dbReference>
<dbReference type="PROSITE" id="PS50994">
    <property type="entry name" value="INTEGRASE"/>
    <property type="match status" value="1"/>
</dbReference>
<dbReference type="InterPro" id="IPR001584">
    <property type="entry name" value="Integrase_cat-core"/>
</dbReference>
<dbReference type="AlphaFoldDB" id="A0A8X6SAT4"/>
<evidence type="ECO:0000259" key="2">
    <source>
        <dbReference type="PROSITE" id="PS50994"/>
    </source>
</evidence>
<name>A0A8X6SAT4_TRICX</name>
<evidence type="ECO:0000313" key="4">
    <source>
        <dbReference type="Proteomes" id="UP000887159"/>
    </source>
</evidence>
<dbReference type="InterPro" id="IPR036397">
    <property type="entry name" value="RNaseH_sf"/>
</dbReference>
<feature type="domain" description="Integrase catalytic" evidence="2">
    <location>
        <begin position="214"/>
        <end position="387"/>
    </location>
</feature>
<dbReference type="PANTHER" id="PTHR46585">
    <property type="entry name" value="INTEGRASE CORE DOMAIN CONTAINING PROTEIN"/>
    <property type="match status" value="1"/>
</dbReference>
<dbReference type="EMBL" id="BMAU01021279">
    <property type="protein sequence ID" value="GFY07930.1"/>
    <property type="molecule type" value="Genomic_DNA"/>
</dbReference>
<protein>
    <submittedName>
        <fullName evidence="3">Uncharacterized transposon-derived protein F54H12.3</fullName>
    </submittedName>
</protein>
<dbReference type="Gene3D" id="3.30.420.10">
    <property type="entry name" value="Ribonuclease H-like superfamily/Ribonuclease H"/>
    <property type="match status" value="1"/>
</dbReference>
<dbReference type="InterPro" id="IPR012337">
    <property type="entry name" value="RNaseH-like_sf"/>
</dbReference>
<dbReference type="GO" id="GO:0005694">
    <property type="term" value="C:chromosome"/>
    <property type="evidence" value="ECO:0007669"/>
    <property type="project" value="UniProtKB-ARBA"/>
</dbReference>
<evidence type="ECO:0000259" key="1">
    <source>
        <dbReference type="PROSITE" id="PS50013"/>
    </source>
</evidence>
<dbReference type="PANTHER" id="PTHR46585:SF1">
    <property type="entry name" value="CHROMO DOMAIN-CONTAINING PROTEIN"/>
    <property type="match status" value="1"/>
</dbReference>
<dbReference type="InterPro" id="IPR016197">
    <property type="entry name" value="Chromo-like_dom_sf"/>
</dbReference>
<dbReference type="SUPFAM" id="SSF53098">
    <property type="entry name" value="Ribonuclease H-like"/>
    <property type="match status" value="1"/>
</dbReference>
<dbReference type="Pfam" id="PF00665">
    <property type="entry name" value="rve"/>
    <property type="match status" value="1"/>
</dbReference>
<sequence>MAKKMALVPSELISEYYQLSKPEVRLEDNISSLLHEKEIPDDVKAKLLSDFIPKYQRAMQPSPAPKPFEIPPELFAEPELPIQNIPEVPQRINMIAKYIGYVVPKVQKNIFYLFWKKLKDANYTFNDKNELEINGKPEYRSNAIDLFSYIMKNDRSVLTPPKGFNKFFTAIHDSKIPLQWIEQGSFGGVERLSNASGLHRRDVQKWLSQQDVYTLHKPVRYKFQRRKTIAYGVNELWQSDLLDMQNLSRYNKGYRYILTIIDVMSRYLRAFPIKDKKANTIAQLFRKLFKKVEPMNLQTDKGTEFYNKNVRNMLNQHKIHHYSTKSENKCAVLERAHRTLRERLYRVFTHRNSYKYYDILPMLVDSYNHSTHRAHGFEPAKVTMADEPELYKRLYHSSLVLQFRFAVGDIVRVSKARKTFRKGYLPGWTEETFRVYKRYPTIPPTYALQDFNSKEIDGCFYNEELQKIDKSTNGYWAIEKIIQTKGRGPSRRLFVKWVGFPDSQNSWIRADQIELRHNESECK</sequence>
<dbReference type="Gene3D" id="2.40.50.40">
    <property type="match status" value="1"/>
</dbReference>
<dbReference type="PROSITE" id="PS50013">
    <property type="entry name" value="CHROMO_2"/>
    <property type="match status" value="1"/>
</dbReference>
<keyword evidence="4" id="KW-1185">Reference proteome</keyword>
<feature type="domain" description="Chromo" evidence="1">
    <location>
        <begin position="476"/>
        <end position="523"/>
    </location>
</feature>
<dbReference type="InterPro" id="IPR000953">
    <property type="entry name" value="Chromo/chromo_shadow_dom"/>
</dbReference>
<dbReference type="SMART" id="SM00298">
    <property type="entry name" value="CHROMO"/>
    <property type="match status" value="1"/>
</dbReference>
<dbReference type="GO" id="GO:0003676">
    <property type="term" value="F:nucleic acid binding"/>
    <property type="evidence" value="ECO:0007669"/>
    <property type="project" value="InterPro"/>
</dbReference>
<organism evidence="3 4">
    <name type="scientific">Trichonephila clavipes</name>
    <name type="common">Golden silk orbweaver</name>
    <name type="synonym">Nephila clavipes</name>
    <dbReference type="NCBI Taxonomy" id="2585209"/>
    <lineage>
        <taxon>Eukaryota</taxon>
        <taxon>Metazoa</taxon>
        <taxon>Ecdysozoa</taxon>
        <taxon>Arthropoda</taxon>
        <taxon>Chelicerata</taxon>
        <taxon>Arachnida</taxon>
        <taxon>Araneae</taxon>
        <taxon>Araneomorphae</taxon>
        <taxon>Entelegynae</taxon>
        <taxon>Araneoidea</taxon>
        <taxon>Nephilidae</taxon>
        <taxon>Trichonephila</taxon>
    </lineage>
</organism>
<dbReference type="SUPFAM" id="SSF54160">
    <property type="entry name" value="Chromo domain-like"/>
    <property type="match status" value="1"/>
</dbReference>
<dbReference type="Proteomes" id="UP000887159">
    <property type="component" value="Unassembled WGS sequence"/>
</dbReference>
<reference evidence="3" key="1">
    <citation type="submission" date="2020-08" db="EMBL/GenBank/DDBJ databases">
        <title>Multicomponent nature underlies the extraordinary mechanical properties of spider dragline silk.</title>
        <authorList>
            <person name="Kono N."/>
            <person name="Nakamura H."/>
            <person name="Mori M."/>
            <person name="Yoshida Y."/>
            <person name="Ohtoshi R."/>
            <person name="Malay A.D."/>
            <person name="Moran D.A.P."/>
            <person name="Tomita M."/>
            <person name="Numata K."/>
            <person name="Arakawa K."/>
        </authorList>
    </citation>
    <scope>NUCLEOTIDE SEQUENCE</scope>
</reference>
<evidence type="ECO:0000313" key="3">
    <source>
        <dbReference type="EMBL" id="GFY07930.1"/>
    </source>
</evidence>
<proteinExistence type="predicted"/>
<gene>
    <name evidence="3" type="primary">F54H12.3</name>
    <name evidence="3" type="ORF">TNCV_2579621</name>
</gene>
<accession>A0A8X6SAT4</accession>